<dbReference type="InterPro" id="IPR012338">
    <property type="entry name" value="Beta-lactam/transpept-like"/>
</dbReference>
<evidence type="ECO:0000313" key="2">
    <source>
        <dbReference type="Proteomes" id="UP001431313"/>
    </source>
</evidence>
<accession>A0ABT2CN83</accession>
<keyword evidence="2" id="KW-1185">Reference proteome</keyword>
<evidence type="ECO:0008006" key="3">
    <source>
        <dbReference type="Google" id="ProtNLM"/>
    </source>
</evidence>
<reference evidence="1" key="1">
    <citation type="submission" date="2022-08" db="EMBL/GenBank/DDBJ databases">
        <authorList>
            <person name="Somphong A."/>
            <person name="Phongsopitanun W."/>
        </authorList>
    </citation>
    <scope>NUCLEOTIDE SEQUENCE</scope>
    <source>
        <strain evidence="1">LP05-1</strain>
    </source>
</reference>
<proteinExistence type="predicted"/>
<comment type="caution">
    <text evidence="1">The sequence shown here is derived from an EMBL/GenBank/DDBJ whole genome shotgun (WGS) entry which is preliminary data.</text>
</comment>
<evidence type="ECO:0000313" key="1">
    <source>
        <dbReference type="EMBL" id="MCS0638885.1"/>
    </source>
</evidence>
<protein>
    <recommendedName>
        <fullName evidence="3">Beta-lactamase-related domain-containing protein</fullName>
    </recommendedName>
</protein>
<dbReference type="Proteomes" id="UP001431313">
    <property type="component" value="Unassembled WGS sequence"/>
</dbReference>
<gene>
    <name evidence="1" type="ORF">NX801_25195</name>
</gene>
<dbReference type="EMBL" id="JANUGQ010000027">
    <property type="protein sequence ID" value="MCS0638885.1"/>
    <property type="molecule type" value="Genomic_DNA"/>
</dbReference>
<dbReference type="RefSeq" id="WP_258790189.1">
    <property type="nucleotide sequence ID" value="NZ_JANUGQ010000027.1"/>
</dbReference>
<dbReference type="Gene3D" id="3.40.710.10">
    <property type="entry name" value="DD-peptidase/beta-lactamase superfamily"/>
    <property type="match status" value="1"/>
</dbReference>
<sequence>MSGYLLPTESNPMTGLSAFGHAGRSGFLAFADPDHGLAFGYAMNRIISVSDDACATTLIEAVRESVA</sequence>
<organism evidence="1 2">
    <name type="scientific">Streptomyces pyxinae</name>
    <dbReference type="NCBI Taxonomy" id="2970734"/>
    <lineage>
        <taxon>Bacteria</taxon>
        <taxon>Bacillati</taxon>
        <taxon>Actinomycetota</taxon>
        <taxon>Actinomycetes</taxon>
        <taxon>Kitasatosporales</taxon>
        <taxon>Streptomycetaceae</taxon>
        <taxon>Streptomyces</taxon>
    </lineage>
</organism>
<name>A0ABT2CN83_9ACTN</name>